<accession>A0A8S1RU35</accession>
<protein>
    <submittedName>
        <fullName evidence="2">Uncharacterized protein</fullName>
    </submittedName>
</protein>
<dbReference type="EMBL" id="CAJJDN010000255">
    <property type="protein sequence ID" value="CAD8129994.1"/>
    <property type="molecule type" value="Genomic_DNA"/>
</dbReference>
<dbReference type="AlphaFoldDB" id="A0A8S1RU35"/>
<comment type="caution">
    <text evidence="2">The sequence shown here is derived from an EMBL/GenBank/DDBJ whole genome shotgun (WGS) entry which is preliminary data.</text>
</comment>
<evidence type="ECO:0000313" key="2">
    <source>
        <dbReference type="EMBL" id="CAD8129994.1"/>
    </source>
</evidence>
<keyword evidence="1" id="KW-0175">Coiled coil</keyword>
<sequence length="745" mass="88885">MAELMEKTKFLLRGGGCITSNQIRSQQQITNTTKKEEDQEIDIFISRFNFYVKQIFTKAAVAMNEQESQDIMIAIQWFIFQEENIYKLNKNAGKVMKSYDLILDGIRKLLKSCLIYIRTDQFKQIYEMLFKKGISGYYGGIKIINGNRVQIQMEIFLFLTRTSFEIAPNNRAEQEEIVKGCLNGIITSITQMKPSAKLLESLFQGVCLLYKMYSVQNNRKLYEVYFQIDMLQWEIISYFQNSIQKNLDEILFQIQEIHKNLVLNSNNWVYHFLWIQLIGKILIYNPLLTKPKLNDLVSRYNFGANSRQIWKEFQNKGLIIQMNHSKDQSVIQLHQFKNKQLLQIDSIILEDSFKGWEPFILLKDFLQNEQNTHFTFRSYVQNKLKVINIEPQKNENIIVIGQIQQFFDFIISNKLLNVIKERYEKLAVVNETSRNLMENNTKFNERILQAVQNQQINRMILNLKDYIQKTQIIFKLIGLYYRKQNFQQFKQEKIFEFNNLQQLKYLMKVLESILQSQIKGFKDKSNHQQSQLETDERVLIQNELKNLKLKNLWLDNLKNQFSDLLAAVSPDQKNFFKVASTLIQLITNSQKQLEKIEITQLQENNNIIEFFQNQLNNLQKEYEDMNQELINENNKIKLFIKQIFQIKQEIDAFQKPENLKEIQGLTNYIQNLRFRYLKLYLKLETTKKTFQTILGQTSPEELQTLQEFINLDKFLFKLLCFQLFKIIKKENEIKFILENKQYSIF</sequence>
<organism evidence="2 3">
    <name type="scientific">Paramecium sonneborni</name>
    <dbReference type="NCBI Taxonomy" id="65129"/>
    <lineage>
        <taxon>Eukaryota</taxon>
        <taxon>Sar</taxon>
        <taxon>Alveolata</taxon>
        <taxon>Ciliophora</taxon>
        <taxon>Intramacronucleata</taxon>
        <taxon>Oligohymenophorea</taxon>
        <taxon>Peniculida</taxon>
        <taxon>Parameciidae</taxon>
        <taxon>Paramecium</taxon>
    </lineage>
</organism>
<evidence type="ECO:0000313" key="3">
    <source>
        <dbReference type="Proteomes" id="UP000692954"/>
    </source>
</evidence>
<dbReference type="Proteomes" id="UP000692954">
    <property type="component" value="Unassembled WGS sequence"/>
</dbReference>
<feature type="coiled-coil region" evidence="1">
    <location>
        <begin position="601"/>
        <end position="642"/>
    </location>
</feature>
<name>A0A8S1RU35_9CILI</name>
<proteinExistence type="predicted"/>
<reference evidence="2" key="1">
    <citation type="submission" date="2021-01" db="EMBL/GenBank/DDBJ databases">
        <authorList>
            <consortium name="Genoscope - CEA"/>
            <person name="William W."/>
        </authorList>
    </citation>
    <scope>NUCLEOTIDE SEQUENCE</scope>
</reference>
<gene>
    <name evidence="2" type="ORF">PSON_ATCC_30995.1.T2550002</name>
</gene>
<keyword evidence="3" id="KW-1185">Reference proteome</keyword>
<evidence type="ECO:0000256" key="1">
    <source>
        <dbReference type="SAM" id="Coils"/>
    </source>
</evidence>